<comment type="caution">
    <text evidence="2">The sequence shown here is derived from an EMBL/GenBank/DDBJ whole genome shotgun (WGS) entry which is preliminary data.</text>
</comment>
<name>A0A7W7M6X0_9ACTN</name>
<accession>A0A7W7M6X0</accession>
<dbReference type="RefSeq" id="WP_185039855.1">
    <property type="nucleotide sequence ID" value="NZ_BAABFG010000005.1"/>
</dbReference>
<dbReference type="Proteomes" id="UP000546162">
    <property type="component" value="Unassembled WGS sequence"/>
</dbReference>
<reference evidence="2 3" key="1">
    <citation type="submission" date="2020-08" db="EMBL/GenBank/DDBJ databases">
        <title>Sequencing the genomes of 1000 actinobacteria strains.</title>
        <authorList>
            <person name="Klenk H.-P."/>
        </authorList>
    </citation>
    <scope>NUCLEOTIDE SEQUENCE [LARGE SCALE GENOMIC DNA]</scope>
    <source>
        <strain evidence="2 3">DSM 45809</strain>
    </source>
</reference>
<evidence type="ECO:0000313" key="2">
    <source>
        <dbReference type="EMBL" id="MBB4739292.1"/>
    </source>
</evidence>
<dbReference type="AlphaFoldDB" id="A0A7W7M6X0"/>
<sequence length="79" mass="8512">MADTFVLDKSAVPGLGESQAVHSPAMPPPITTPSVSTARHVVIATHHPIFDWALRFSRLSRPHPGPRRDGRAAHTRTAA</sequence>
<organism evidence="2 3">
    <name type="scientific">Actinoplanes octamycinicus</name>
    <dbReference type="NCBI Taxonomy" id="135948"/>
    <lineage>
        <taxon>Bacteria</taxon>
        <taxon>Bacillati</taxon>
        <taxon>Actinomycetota</taxon>
        <taxon>Actinomycetes</taxon>
        <taxon>Micromonosporales</taxon>
        <taxon>Micromonosporaceae</taxon>
        <taxon>Actinoplanes</taxon>
    </lineage>
</organism>
<evidence type="ECO:0000256" key="1">
    <source>
        <dbReference type="SAM" id="MobiDB-lite"/>
    </source>
</evidence>
<proteinExistence type="predicted"/>
<evidence type="ECO:0000313" key="3">
    <source>
        <dbReference type="Proteomes" id="UP000546162"/>
    </source>
</evidence>
<feature type="region of interest" description="Disordered" evidence="1">
    <location>
        <begin position="59"/>
        <end position="79"/>
    </location>
</feature>
<protein>
    <submittedName>
        <fullName evidence="2">Uncharacterized protein</fullName>
    </submittedName>
</protein>
<dbReference type="EMBL" id="JACHNB010000001">
    <property type="protein sequence ID" value="MBB4739292.1"/>
    <property type="molecule type" value="Genomic_DNA"/>
</dbReference>
<gene>
    <name evidence="2" type="ORF">BJY16_002751</name>
</gene>
<keyword evidence="3" id="KW-1185">Reference proteome</keyword>
<feature type="region of interest" description="Disordered" evidence="1">
    <location>
        <begin position="1"/>
        <end position="33"/>
    </location>
</feature>